<comment type="similarity">
    <text evidence="2">Belongs to the EamA transporter family.</text>
</comment>
<feature type="domain" description="EamA" evidence="8">
    <location>
        <begin position="9"/>
        <end position="139"/>
    </location>
</feature>
<dbReference type="EMBL" id="JMIR01000007">
    <property type="protein sequence ID" value="KEO83992.1"/>
    <property type="molecule type" value="Genomic_DNA"/>
</dbReference>
<feature type="transmembrane region" description="Helical" evidence="7">
    <location>
        <begin position="96"/>
        <end position="116"/>
    </location>
</feature>
<dbReference type="InterPro" id="IPR050638">
    <property type="entry name" value="AA-Vitamin_Transporters"/>
</dbReference>
<name>A0A074MDS6_9BACL</name>
<dbReference type="Pfam" id="PF00892">
    <property type="entry name" value="EamA"/>
    <property type="match status" value="2"/>
</dbReference>
<evidence type="ECO:0000256" key="7">
    <source>
        <dbReference type="SAM" id="Phobius"/>
    </source>
</evidence>
<dbReference type="InterPro" id="IPR037185">
    <property type="entry name" value="EmrE-like"/>
</dbReference>
<feature type="domain" description="EamA" evidence="8">
    <location>
        <begin position="154"/>
        <end position="291"/>
    </location>
</feature>
<feature type="transmembrane region" description="Helical" evidence="7">
    <location>
        <begin position="125"/>
        <end position="144"/>
    </location>
</feature>
<proteinExistence type="inferred from homology"/>
<keyword evidence="3" id="KW-1003">Cell membrane</keyword>
<evidence type="ECO:0000256" key="2">
    <source>
        <dbReference type="ARBA" id="ARBA00007362"/>
    </source>
</evidence>
<dbReference type="RefSeq" id="WP_038086030.1">
    <property type="nucleotide sequence ID" value="NZ_JMIR01000007.1"/>
</dbReference>
<feature type="transmembrane region" description="Helical" evidence="7">
    <location>
        <begin position="251"/>
        <end position="270"/>
    </location>
</feature>
<dbReference type="eggNOG" id="COG0697">
    <property type="taxonomic scope" value="Bacteria"/>
</dbReference>
<dbReference type="AlphaFoldDB" id="A0A074MDS6"/>
<comment type="subcellular location">
    <subcellularLocation>
        <location evidence="1">Cell membrane</location>
        <topology evidence="1">Multi-pass membrane protein</topology>
    </subcellularLocation>
</comment>
<dbReference type="GO" id="GO:0005886">
    <property type="term" value="C:plasma membrane"/>
    <property type="evidence" value="ECO:0007669"/>
    <property type="project" value="UniProtKB-SubCell"/>
</dbReference>
<dbReference type="Proteomes" id="UP000027931">
    <property type="component" value="Unassembled WGS sequence"/>
</dbReference>
<dbReference type="PANTHER" id="PTHR32322">
    <property type="entry name" value="INNER MEMBRANE TRANSPORTER"/>
    <property type="match status" value="1"/>
</dbReference>
<sequence length="307" mass="32988">MGEERKARLLLVFVVVIWGLNVVMVKYLSDFFTPTMLAAWRIGAAALLLTGMTAKQYGFRKLTVGQWGTIIGIAVSGIFLHQITLSAGLKLTTASTGSLILGLNPLVTMVLAYVLFREPLTARKIGGVLLGFCGVFLVVFGASWEETSTLHFGKGEWLVVLAMLAYVISGMFIKKATQTLPVMVVTAYSHVTATVLLAITATGEQLVSNQPFTLPGDWFVWVVLLFSGIMATGFGSIWWNSGIRVIGAGRTSMYINGMPMLSLIFSVLLLGESITWIHIVGFTAVFLAIVLGTGKPKAKAASLTTSA</sequence>
<keyword evidence="4 7" id="KW-0812">Transmembrane</keyword>
<evidence type="ECO:0000313" key="10">
    <source>
        <dbReference type="Proteomes" id="UP000027931"/>
    </source>
</evidence>
<dbReference type="STRING" id="1157490.EL26_07350"/>
<feature type="transmembrane region" description="Helical" evidence="7">
    <location>
        <begin position="31"/>
        <end position="52"/>
    </location>
</feature>
<protein>
    <recommendedName>
        <fullName evidence="8">EamA domain-containing protein</fullName>
    </recommendedName>
</protein>
<dbReference type="InterPro" id="IPR000620">
    <property type="entry name" value="EamA_dom"/>
</dbReference>
<feature type="transmembrane region" description="Helical" evidence="7">
    <location>
        <begin position="156"/>
        <end position="173"/>
    </location>
</feature>
<evidence type="ECO:0000313" key="9">
    <source>
        <dbReference type="EMBL" id="KEO83992.1"/>
    </source>
</evidence>
<keyword evidence="5 7" id="KW-1133">Transmembrane helix</keyword>
<accession>A0A074MDS6</accession>
<gene>
    <name evidence="9" type="ORF">EL26_07350</name>
</gene>
<feature type="transmembrane region" description="Helical" evidence="7">
    <location>
        <begin position="276"/>
        <end position="294"/>
    </location>
</feature>
<dbReference type="SUPFAM" id="SSF103481">
    <property type="entry name" value="Multidrug resistance efflux transporter EmrE"/>
    <property type="match status" value="2"/>
</dbReference>
<evidence type="ECO:0000256" key="6">
    <source>
        <dbReference type="ARBA" id="ARBA00023136"/>
    </source>
</evidence>
<keyword evidence="10" id="KW-1185">Reference proteome</keyword>
<evidence type="ECO:0000256" key="1">
    <source>
        <dbReference type="ARBA" id="ARBA00004651"/>
    </source>
</evidence>
<feature type="transmembrane region" description="Helical" evidence="7">
    <location>
        <begin position="180"/>
        <end position="199"/>
    </location>
</feature>
<feature type="transmembrane region" description="Helical" evidence="7">
    <location>
        <begin position="7"/>
        <end position="25"/>
    </location>
</feature>
<organism evidence="9 10">
    <name type="scientific">Tumebacillus flagellatus</name>
    <dbReference type="NCBI Taxonomy" id="1157490"/>
    <lineage>
        <taxon>Bacteria</taxon>
        <taxon>Bacillati</taxon>
        <taxon>Bacillota</taxon>
        <taxon>Bacilli</taxon>
        <taxon>Bacillales</taxon>
        <taxon>Alicyclobacillaceae</taxon>
        <taxon>Tumebacillus</taxon>
    </lineage>
</organism>
<evidence type="ECO:0000256" key="3">
    <source>
        <dbReference type="ARBA" id="ARBA00022475"/>
    </source>
</evidence>
<evidence type="ECO:0000256" key="5">
    <source>
        <dbReference type="ARBA" id="ARBA00022989"/>
    </source>
</evidence>
<dbReference type="OrthoDB" id="9805239at2"/>
<evidence type="ECO:0000256" key="4">
    <source>
        <dbReference type="ARBA" id="ARBA00022692"/>
    </source>
</evidence>
<keyword evidence="6 7" id="KW-0472">Membrane</keyword>
<reference evidence="9 10" key="1">
    <citation type="journal article" date="2013" name="Int. J. Syst. Evol. Microbiol.">
        <title>Tumebacillus flagellatus sp. nov., an alpha-amylase/pullulanase-producing bacterium isolated from cassava wastewater.</title>
        <authorList>
            <person name="Wang Q."/>
            <person name="Xie N."/>
            <person name="Qin Y."/>
            <person name="Shen N."/>
            <person name="Zhu J."/>
            <person name="Mi H."/>
            <person name="Huang R."/>
        </authorList>
    </citation>
    <scope>NUCLEOTIDE SEQUENCE [LARGE SCALE GENOMIC DNA]</scope>
    <source>
        <strain evidence="9 10">GST4</strain>
    </source>
</reference>
<feature type="transmembrane region" description="Helical" evidence="7">
    <location>
        <begin position="219"/>
        <end position="239"/>
    </location>
</feature>
<dbReference type="PANTHER" id="PTHR32322:SF18">
    <property type="entry name" value="S-ADENOSYLMETHIONINE_S-ADENOSYLHOMOCYSTEINE TRANSPORTER"/>
    <property type="match status" value="1"/>
</dbReference>
<feature type="transmembrane region" description="Helical" evidence="7">
    <location>
        <begin position="64"/>
        <end position="84"/>
    </location>
</feature>
<comment type="caution">
    <text evidence="9">The sequence shown here is derived from an EMBL/GenBank/DDBJ whole genome shotgun (WGS) entry which is preliminary data.</text>
</comment>
<evidence type="ECO:0000259" key="8">
    <source>
        <dbReference type="Pfam" id="PF00892"/>
    </source>
</evidence>